<keyword evidence="1" id="KW-0479">Metal-binding</keyword>
<dbReference type="Proteomes" id="UP000235653">
    <property type="component" value="Unassembled WGS sequence"/>
</dbReference>
<feature type="domain" description="Plastocyanin-like" evidence="3">
    <location>
        <begin position="209"/>
        <end position="298"/>
    </location>
</feature>
<dbReference type="Pfam" id="PF00394">
    <property type="entry name" value="Cu-oxidase"/>
    <property type="match status" value="1"/>
</dbReference>
<comment type="caution">
    <text evidence="6">The sequence shown here is derived from an EMBL/GenBank/DDBJ whole genome shotgun (WGS) entry which is preliminary data.</text>
</comment>
<name>A0A2P5P5H8_9CHLR</name>
<evidence type="ECO:0000256" key="2">
    <source>
        <dbReference type="ARBA" id="ARBA00023002"/>
    </source>
</evidence>
<dbReference type="InterPro" id="IPR002355">
    <property type="entry name" value="Cu_oxidase_Cu_BS"/>
</dbReference>
<dbReference type="CDD" id="cd13900">
    <property type="entry name" value="CuRO_3_Tth-MCO_like"/>
    <property type="match status" value="1"/>
</dbReference>
<dbReference type="InterPro" id="IPR001117">
    <property type="entry name" value="Cu-oxidase_2nd"/>
</dbReference>
<feature type="domain" description="Plastocyanin-like" evidence="5">
    <location>
        <begin position="49"/>
        <end position="173"/>
    </location>
</feature>
<dbReference type="GO" id="GO:0016491">
    <property type="term" value="F:oxidoreductase activity"/>
    <property type="evidence" value="ECO:0007669"/>
    <property type="project" value="UniProtKB-KW"/>
</dbReference>
<keyword evidence="7" id="KW-1185">Reference proteome</keyword>
<dbReference type="InterPro" id="IPR045087">
    <property type="entry name" value="Cu-oxidase_fam"/>
</dbReference>
<dbReference type="GO" id="GO:0005507">
    <property type="term" value="F:copper ion binding"/>
    <property type="evidence" value="ECO:0007669"/>
    <property type="project" value="InterPro"/>
</dbReference>
<evidence type="ECO:0000313" key="6">
    <source>
        <dbReference type="EMBL" id="PPD57545.1"/>
    </source>
</evidence>
<evidence type="ECO:0000259" key="3">
    <source>
        <dbReference type="Pfam" id="PF00394"/>
    </source>
</evidence>
<dbReference type="PANTHER" id="PTHR11709:SF2">
    <property type="entry name" value="MULTICOPPER OXIDASE LPR1"/>
    <property type="match status" value="1"/>
</dbReference>
<keyword evidence="2" id="KW-0560">Oxidoreductase</keyword>
<evidence type="ECO:0000259" key="4">
    <source>
        <dbReference type="Pfam" id="PF07731"/>
    </source>
</evidence>
<dbReference type="EMBL" id="JQAN02000012">
    <property type="protein sequence ID" value="PPD57545.1"/>
    <property type="molecule type" value="Genomic_DNA"/>
</dbReference>
<evidence type="ECO:0000256" key="1">
    <source>
        <dbReference type="ARBA" id="ARBA00022723"/>
    </source>
</evidence>
<gene>
    <name evidence="6" type="ORF">JP09_008820</name>
</gene>
<dbReference type="InterPro" id="IPR011707">
    <property type="entry name" value="Cu-oxidase-like_N"/>
</dbReference>
<reference evidence="6 7" key="1">
    <citation type="journal article" date="2017" name="ISME J.">
        <title>Grape pomace compost harbors organohalide-respiring Dehalogenimonas species with novel reductive dehalogenase genes.</title>
        <authorList>
            <person name="Yang Y."/>
            <person name="Higgins S.A."/>
            <person name="Yan J."/>
            <person name="Simsir B."/>
            <person name="Chourey K."/>
            <person name="Iyer R."/>
            <person name="Hettich R.L."/>
            <person name="Baldwin B."/>
            <person name="Ogles D.M."/>
            <person name="Loffler F.E."/>
        </authorList>
    </citation>
    <scope>NUCLEOTIDE SEQUENCE [LARGE SCALE GENOMIC DNA]</scope>
    <source>
        <strain evidence="6 7">GP</strain>
    </source>
</reference>
<dbReference type="SUPFAM" id="SSF49503">
    <property type="entry name" value="Cupredoxins"/>
    <property type="match status" value="3"/>
</dbReference>
<evidence type="ECO:0000313" key="7">
    <source>
        <dbReference type="Proteomes" id="UP000235653"/>
    </source>
</evidence>
<dbReference type="InterPro" id="IPR011706">
    <property type="entry name" value="Cu-oxidase_C"/>
</dbReference>
<evidence type="ECO:0000259" key="5">
    <source>
        <dbReference type="Pfam" id="PF07732"/>
    </source>
</evidence>
<dbReference type="Pfam" id="PF07731">
    <property type="entry name" value="Cu-oxidase_2"/>
    <property type="match status" value="1"/>
</dbReference>
<dbReference type="OrthoDB" id="9757546at2"/>
<dbReference type="Pfam" id="PF07732">
    <property type="entry name" value="Cu-oxidase_3"/>
    <property type="match status" value="1"/>
</dbReference>
<dbReference type="AlphaFoldDB" id="A0A2P5P5H8"/>
<dbReference type="InterPro" id="IPR008972">
    <property type="entry name" value="Cupredoxin"/>
</dbReference>
<dbReference type="PANTHER" id="PTHR11709">
    <property type="entry name" value="MULTI-COPPER OXIDASE"/>
    <property type="match status" value="1"/>
</dbReference>
<proteinExistence type="predicted"/>
<dbReference type="PROSITE" id="PS00080">
    <property type="entry name" value="MULTICOPPER_OXIDASE2"/>
    <property type="match status" value="1"/>
</dbReference>
<dbReference type="CDD" id="cd13881">
    <property type="entry name" value="CuRO_2_McoC_like"/>
    <property type="match status" value="1"/>
</dbReference>
<dbReference type="Gene3D" id="2.60.40.420">
    <property type="entry name" value="Cupredoxins - blue copper proteins"/>
    <property type="match status" value="3"/>
</dbReference>
<organism evidence="6 7">
    <name type="scientific">Dehalogenimonas etheniformans</name>
    <dbReference type="NCBI Taxonomy" id="1536648"/>
    <lineage>
        <taxon>Bacteria</taxon>
        <taxon>Bacillati</taxon>
        <taxon>Chloroflexota</taxon>
        <taxon>Dehalococcoidia</taxon>
        <taxon>Dehalococcoidales</taxon>
        <taxon>Dehalococcoidaceae</taxon>
        <taxon>Dehalogenimonas</taxon>
    </lineage>
</organism>
<feature type="domain" description="Plastocyanin-like" evidence="4">
    <location>
        <begin position="369"/>
        <end position="473"/>
    </location>
</feature>
<accession>A0A2P5P5H8</accession>
<sequence length="482" mass="52094">MGGGGGGGGMGGGTIDPPIGAAFKDPALLANTSTTPGIFEGYLGAGMASVNVNGTTANLYTYNGLYPGPMIKVNHGDRMKIHFTNSLPKTTATNYLGFEKNHTNIHTHGLHVSPKEPADAAHLDILPGNGYDYEYDLGLQPGGSLYFLHAHKHGLVAEQHWGGLVSPILVNDEIPVLQGFESHVMILKDINIVNGAPEAHSSSMDYMHGKEGNTVTVNGLVNPLLATKPGQVQRWRVLNASNARFYKLSLQGHQLNVVGTDGGMLDKPYAVSSLILSPGERVDLLVKASTTKGNYKFLSLPYSRMGMMQSAQITMLTMAVQGSKVNQSIPAVVDPSAKRLNLNVANFPKRTIVLSMSMSRGYINGMDFDVAPYTIMSQVGTMDMPSYEVWEVVNNSNMDHPFHQHVNAAQVLSITGGDSAYTNLYTTTPAWKDVVIVPKGGSIRLLIPVLDYDGMAMFHCHILEHEDIGMMGMWHLMSPMPM</sequence>
<protein>
    <submittedName>
        <fullName evidence="6">Multicopper oxidase family protein</fullName>
    </submittedName>
</protein>